<gene>
    <name evidence="5" type="ORF">QYM36_013090</name>
</gene>
<dbReference type="Proteomes" id="UP001187531">
    <property type="component" value="Unassembled WGS sequence"/>
</dbReference>
<dbReference type="InterPro" id="IPR021859">
    <property type="entry name" value="XTBD"/>
</dbReference>
<dbReference type="PROSITE" id="PS51827">
    <property type="entry name" value="XTBD"/>
    <property type="match status" value="1"/>
</dbReference>
<proteinExistence type="predicted"/>
<evidence type="ECO:0000313" key="6">
    <source>
        <dbReference type="Proteomes" id="UP001187531"/>
    </source>
</evidence>
<evidence type="ECO:0000256" key="1">
    <source>
        <dbReference type="SAM" id="MobiDB-lite"/>
    </source>
</evidence>
<feature type="domain" description="R3H" evidence="3">
    <location>
        <begin position="394"/>
        <end position="458"/>
    </location>
</feature>
<evidence type="ECO:0000259" key="3">
    <source>
        <dbReference type="PROSITE" id="PS51061"/>
    </source>
</evidence>
<dbReference type="PANTHER" id="PTHR48430">
    <property type="entry name" value="PARTNER OF XRN-2 PROTEIN 1"/>
    <property type="match status" value="1"/>
</dbReference>
<feature type="region of interest" description="Disordered" evidence="1">
    <location>
        <begin position="320"/>
        <end position="342"/>
    </location>
</feature>
<dbReference type="AlphaFoldDB" id="A0AA88L0X5"/>
<protein>
    <recommendedName>
        <fullName evidence="7">NF-kappa-B-repressing factor</fullName>
    </recommendedName>
</protein>
<sequence>MEPLSRLRNNFETDEQWNMRERFLTLHWDTFPRNQLICLSRALVNVHFLGCTYPDDFMKILLEMGDVILAEFRAKSRGKIHRIFASTRNAAEVKVTRIMPTYGANYSNRKKLSQHKNLISYDVLPATTEAEVATSKTDCRRKTNDIKEFSKSKGLENHDNPKINVTNDQARFEKFPVYKGLKNHDIFPQNLSEIGSKENTLISIDYFPTDCPYLKDFIIFEQTHVVRSSEKQILCASARAGKFNFFFTRSVVDDGQICNVFIDEYQVFSAKFTFKATKIRARTYIYAYKYLKKHHFTVRHTSGVTDCDIISKRDVTSVQKSKEEEGVNTRENKDSRQRTGTGKGEELLRMLGWQGGGLGKNGQGIGAPIEAVPVSGRSGLGFSVPPKPTLEVVQKLKKDVRKYLNDYIASGSTRNLKFLSEFSSQERIVIHIVARQLKLHTKFIVSENNKGLIVSRTVKSLAPKSLVDVVDFWKTSGCVHDPKILVIPPTSDML</sequence>
<evidence type="ECO:0000259" key="2">
    <source>
        <dbReference type="PROSITE" id="PS50174"/>
    </source>
</evidence>
<evidence type="ECO:0000259" key="4">
    <source>
        <dbReference type="PROSITE" id="PS51827"/>
    </source>
</evidence>
<dbReference type="PANTHER" id="PTHR48430:SF1">
    <property type="entry name" value="PARTNER OF XRN-2 PROTEIN 1"/>
    <property type="match status" value="1"/>
</dbReference>
<reference evidence="5" key="1">
    <citation type="submission" date="2023-07" db="EMBL/GenBank/DDBJ databases">
        <title>Chromosome-level genome assembly of Artemia franciscana.</title>
        <authorList>
            <person name="Jo E."/>
        </authorList>
    </citation>
    <scope>NUCLEOTIDE SEQUENCE</scope>
    <source>
        <tissue evidence="5">Whole body</tissue>
    </source>
</reference>
<dbReference type="EMBL" id="JAVRJZ010000017">
    <property type="protein sequence ID" value="KAK2709304.1"/>
    <property type="molecule type" value="Genomic_DNA"/>
</dbReference>
<organism evidence="5 6">
    <name type="scientific">Artemia franciscana</name>
    <name type="common">Brine shrimp</name>
    <name type="synonym">Artemia sanfranciscana</name>
    <dbReference type="NCBI Taxonomy" id="6661"/>
    <lineage>
        <taxon>Eukaryota</taxon>
        <taxon>Metazoa</taxon>
        <taxon>Ecdysozoa</taxon>
        <taxon>Arthropoda</taxon>
        <taxon>Crustacea</taxon>
        <taxon>Branchiopoda</taxon>
        <taxon>Anostraca</taxon>
        <taxon>Artemiidae</taxon>
        <taxon>Artemia</taxon>
    </lineage>
</organism>
<name>A0AA88L0X5_ARTSF</name>
<dbReference type="Pfam" id="PF11952">
    <property type="entry name" value="XTBD"/>
    <property type="match status" value="1"/>
</dbReference>
<dbReference type="InterPro" id="IPR036867">
    <property type="entry name" value="R3H_dom_sf"/>
</dbReference>
<dbReference type="GO" id="GO:0003676">
    <property type="term" value="F:nucleic acid binding"/>
    <property type="evidence" value="ECO:0007669"/>
    <property type="project" value="UniProtKB-UniRule"/>
</dbReference>
<dbReference type="Gene3D" id="3.30.1370.50">
    <property type="entry name" value="R3H-like domain"/>
    <property type="match status" value="1"/>
</dbReference>
<dbReference type="InterPro" id="IPR000467">
    <property type="entry name" value="G_patch_dom"/>
</dbReference>
<dbReference type="InterPro" id="IPR001374">
    <property type="entry name" value="R3H_dom"/>
</dbReference>
<feature type="domain" description="G-patch" evidence="2">
    <location>
        <begin position="340"/>
        <end position="385"/>
    </location>
</feature>
<comment type="caution">
    <text evidence="5">The sequence shown here is derived from an EMBL/GenBank/DDBJ whole genome shotgun (WGS) entry which is preliminary data.</text>
</comment>
<dbReference type="PROSITE" id="PS50174">
    <property type="entry name" value="G_PATCH"/>
    <property type="match status" value="1"/>
</dbReference>
<dbReference type="PROSITE" id="PS51061">
    <property type="entry name" value="R3H"/>
    <property type="match status" value="1"/>
</dbReference>
<dbReference type="Pfam" id="PF01585">
    <property type="entry name" value="G-patch"/>
    <property type="match status" value="1"/>
</dbReference>
<accession>A0AA88L0X5</accession>
<evidence type="ECO:0000313" key="5">
    <source>
        <dbReference type="EMBL" id="KAK2709304.1"/>
    </source>
</evidence>
<keyword evidence="6" id="KW-1185">Reference proteome</keyword>
<evidence type="ECO:0008006" key="7">
    <source>
        <dbReference type="Google" id="ProtNLM"/>
    </source>
</evidence>
<dbReference type="SMART" id="SM00443">
    <property type="entry name" value="G_patch"/>
    <property type="match status" value="1"/>
</dbReference>
<feature type="domain" description="XRN2-binding (XTBD)" evidence="4">
    <location>
        <begin position="4"/>
        <end position="88"/>
    </location>
</feature>